<dbReference type="PANTHER" id="PTHR12943">
    <property type="entry name" value="HOMOCYSTEINE-RESPONSIVE ENDOPLASMIC RETICULUM-RESIDENT UNIQUITIN-LIKE DOMAIN HERPUD PROTEIN FAMILY MEMBER"/>
    <property type="match status" value="1"/>
</dbReference>
<feature type="transmembrane region" description="Helical" evidence="2">
    <location>
        <begin position="566"/>
        <end position="588"/>
    </location>
</feature>
<reference evidence="3" key="1">
    <citation type="journal article" date="2023" name="Mol. Phylogenet. Evol.">
        <title>Genome-scale phylogeny and comparative genomics of the fungal order Sordariales.</title>
        <authorList>
            <person name="Hensen N."/>
            <person name="Bonometti L."/>
            <person name="Westerberg I."/>
            <person name="Brannstrom I.O."/>
            <person name="Guillou S."/>
            <person name="Cros-Aarteil S."/>
            <person name="Calhoun S."/>
            <person name="Haridas S."/>
            <person name="Kuo A."/>
            <person name="Mondo S."/>
            <person name="Pangilinan J."/>
            <person name="Riley R."/>
            <person name="LaButti K."/>
            <person name="Andreopoulos B."/>
            <person name="Lipzen A."/>
            <person name="Chen C."/>
            <person name="Yan M."/>
            <person name="Daum C."/>
            <person name="Ng V."/>
            <person name="Clum A."/>
            <person name="Steindorff A."/>
            <person name="Ohm R.A."/>
            <person name="Martin F."/>
            <person name="Silar P."/>
            <person name="Natvig D.O."/>
            <person name="Lalanne C."/>
            <person name="Gautier V."/>
            <person name="Ament-Velasquez S.L."/>
            <person name="Kruys A."/>
            <person name="Hutchinson M.I."/>
            <person name="Powell A.J."/>
            <person name="Barry K."/>
            <person name="Miller A.N."/>
            <person name="Grigoriev I.V."/>
            <person name="Debuchy R."/>
            <person name="Gladieux P."/>
            <person name="Hiltunen Thoren M."/>
            <person name="Johannesson H."/>
        </authorList>
    </citation>
    <scope>NUCLEOTIDE SEQUENCE</scope>
    <source>
        <strain evidence="3">CBS 757.83</strain>
    </source>
</reference>
<reference evidence="3" key="2">
    <citation type="submission" date="2023-05" db="EMBL/GenBank/DDBJ databases">
        <authorList>
            <consortium name="Lawrence Berkeley National Laboratory"/>
            <person name="Steindorff A."/>
            <person name="Hensen N."/>
            <person name="Bonometti L."/>
            <person name="Westerberg I."/>
            <person name="Brannstrom I.O."/>
            <person name="Guillou S."/>
            <person name="Cros-Aarteil S."/>
            <person name="Calhoun S."/>
            <person name="Haridas S."/>
            <person name="Kuo A."/>
            <person name="Mondo S."/>
            <person name="Pangilinan J."/>
            <person name="Riley R."/>
            <person name="Labutti K."/>
            <person name="Andreopoulos B."/>
            <person name="Lipzen A."/>
            <person name="Chen C."/>
            <person name="Yanf M."/>
            <person name="Daum C."/>
            <person name="Ng V."/>
            <person name="Clum A."/>
            <person name="Ohm R."/>
            <person name="Martin F."/>
            <person name="Silar P."/>
            <person name="Natvig D."/>
            <person name="Lalanne C."/>
            <person name="Gautier V."/>
            <person name="Ament-Velasquez S.L."/>
            <person name="Kruys A."/>
            <person name="Hutchinson M.I."/>
            <person name="Powell A.J."/>
            <person name="Barry K."/>
            <person name="Miller A.N."/>
            <person name="Grigoriev I.V."/>
            <person name="Debuchy R."/>
            <person name="Gladieux P."/>
            <person name="Thoren M.H."/>
            <person name="Johannesson H."/>
        </authorList>
    </citation>
    <scope>NUCLEOTIDE SEQUENCE</scope>
    <source>
        <strain evidence="3">CBS 757.83</strain>
    </source>
</reference>
<feature type="compositionally biased region" description="Polar residues" evidence="1">
    <location>
        <begin position="238"/>
        <end position="248"/>
    </location>
</feature>
<feature type="compositionally biased region" description="Low complexity" evidence="1">
    <location>
        <begin position="144"/>
        <end position="165"/>
    </location>
</feature>
<feature type="region of interest" description="Disordered" evidence="1">
    <location>
        <begin position="710"/>
        <end position="759"/>
    </location>
</feature>
<name>A0AAN6T5I2_9PEZI</name>
<dbReference type="EMBL" id="MU863626">
    <property type="protein sequence ID" value="KAK4104787.1"/>
    <property type="molecule type" value="Genomic_DNA"/>
</dbReference>
<dbReference type="Proteomes" id="UP001305647">
    <property type="component" value="Unassembled WGS sequence"/>
</dbReference>
<keyword evidence="2" id="KW-0812">Transmembrane</keyword>
<feature type="region of interest" description="Disordered" evidence="1">
    <location>
        <begin position="216"/>
        <end position="257"/>
    </location>
</feature>
<feature type="compositionally biased region" description="Low complexity" evidence="1">
    <location>
        <begin position="614"/>
        <end position="624"/>
    </location>
</feature>
<evidence type="ECO:0008006" key="5">
    <source>
        <dbReference type="Google" id="ProtNLM"/>
    </source>
</evidence>
<feature type="compositionally biased region" description="Low complexity" evidence="1">
    <location>
        <begin position="370"/>
        <end position="385"/>
    </location>
</feature>
<dbReference type="AlphaFoldDB" id="A0AAN6T5I2"/>
<feature type="region of interest" description="Disordered" evidence="1">
    <location>
        <begin position="607"/>
        <end position="641"/>
    </location>
</feature>
<comment type="caution">
    <text evidence="3">The sequence shown here is derived from an EMBL/GenBank/DDBJ whole genome shotgun (WGS) entry which is preliminary data.</text>
</comment>
<sequence length="759" mass="81785">MADDRSGSAPPDPQAGAPLLVNLQIVSPTVGVGNLRFPDLPASTTLKQLKEKIRDCLSWRPADDHQRLIHRGRLLARDTDTLHDVFGEEAIRANEQQTIHLVVRDTGDIPPPNDPTSNPHPYAHHLPQNALRTASNASMPRPGSAPHAAAHAAAHTASQPHATAHLQHHRQQQDMLQRLTQLRQREAHQRQLLGEANYRQLLAQQQNNRTALAHQAPQEGVNNPQGNVADPARGRNSPLGQSHQTVTHEGTGPDGQRYSFRITMNEVVVPSDAVPGPPVGPGQTPDPVGQRPLSAADVRNIMHGADATRAAQAMANAMQRNAAGAHPANMAAELANFNFNSPVQPIQPGVTSPLFPGLSRNASRAATPDVSARSVSQGSSVGSRSLHVPGQTSANQGQPEVYILSSPTGPRGLLINSGSEMYTTPVHRAMPVFPGFYRPLIPSLVPGETQMQIQQGQAHITMTGQGPAPTHTQPYRPHSPLVQQQPLPRVPNEQPPAIRRLPVAAPAPPAAPVAPAAALPAAQINHPGNPGVAPLIAAAWPHVWLIVRLVLFAWWFSYSDPSWERWLSLVLAFVVVLAINTGVFNGMVNNAFHPVREQLEGMIPFADPDRQHQHQNQQNQTQTQPAAGVNQNGDDGANPDPAQAAARLLAQRRMQNGSWLRDQMRRIERAGILFLASFAPGVAERHIQQLEERERAERRAAEEARAAAAAAAAALAQQQQAEQAAAESQEGREPQREGAAGPQQPQALEGQPQPRLVAV</sequence>
<feature type="region of interest" description="Disordered" evidence="1">
    <location>
        <begin position="461"/>
        <end position="495"/>
    </location>
</feature>
<evidence type="ECO:0000313" key="3">
    <source>
        <dbReference type="EMBL" id="KAK4104787.1"/>
    </source>
</evidence>
<feature type="region of interest" description="Disordered" evidence="1">
    <location>
        <begin position="360"/>
        <end position="399"/>
    </location>
</feature>
<feature type="compositionally biased region" description="Low complexity" evidence="1">
    <location>
        <begin position="480"/>
        <end position="495"/>
    </location>
</feature>
<dbReference type="GO" id="GO:0030968">
    <property type="term" value="P:endoplasmic reticulum unfolded protein response"/>
    <property type="evidence" value="ECO:0007669"/>
    <property type="project" value="TreeGrafter"/>
</dbReference>
<feature type="transmembrane region" description="Helical" evidence="2">
    <location>
        <begin position="532"/>
        <end position="554"/>
    </location>
</feature>
<keyword evidence="2" id="KW-0472">Membrane</keyword>
<dbReference type="SUPFAM" id="SSF54236">
    <property type="entry name" value="Ubiquitin-like"/>
    <property type="match status" value="1"/>
</dbReference>
<feature type="compositionally biased region" description="Low complexity" evidence="1">
    <location>
        <begin position="710"/>
        <end position="727"/>
    </location>
</feature>
<evidence type="ECO:0000256" key="2">
    <source>
        <dbReference type="SAM" id="Phobius"/>
    </source>
</evidence>
<organism evidence="3 4">
    <name type="scientific">Parathielavia hyrcaniae</name>
    <dbReference type="NCBI Taxonomy" id="113614"/>
    <lineage>
        <taxon>Eukaryota</taxon>
        <taxon>Fungi</taxon>
        <taxon>Dikarya</taxon>
        <taxon>Ascomycota</taxon>
        <taxon>Pezizomycotina</taxon>
        <taxon>Sordariomycetes</taxon>
        <taxon>Sordariomycetidae</taxon>
        <taxon>Sordariales</taxon>
        <taxon>Chaetomiaceae</taxon>
        <taxon>Parathielavia</taxon>
    </lineage>
</organism>
<keyword evidence="2" id="KW-1133">Transmembrane helix</keyword>
<keyword evidence="4" id="KW-1185">Reference proteome</keyword>
<accession>A0AAN6T5I2</accession>
<dbReference type="InterPro" id="IPR039751">
    <property type="entry name" value="HERPUD1/2"/>
</dbReference>
<dbReference type="PANTHER" id="PTHR12943:SF27">
    <property type="entry name" value="HOMOCYSTEINE-INDUCED ENDOPLASMIC RETICULUM PROTEIN, ISOFORM A"/>
    <property type="match status" value="1"/>
</dbReference>
<evidence type="ECO:0000313" key="4">
    <source>
        <dbReference type="Proteomes" id="UP001305647"/>
    </source>
</evidence>
<proteinExistence type="predicted"/>
<dbReference type="Gene3D" id="3.10.20.90">
    <property type="entry name" value="Phosphatidylinositol 3-kinase Catalytic Subunit, Chain A, domain 1"/>
    <property type="match status" value="1"/>
</dbReference>
<protein>
    <recommendedName>
        <fullName evidence="5">Ubiquitin-like domain-containing protein</fullName>
    </recommendedName>
</protein>
<dbReference type="InterPro" id="IPR029071">
    <property type="entry name" value="Ubiquitin-like_domsf"/>
</dbReference>
<feature type="region of interest" description="Disordered" evidence="1">
    <location>
        <begin position="105"/>
        <end position="174"/>
    </location>
</feature>
<gene>
    <name evidence="3" type="ORF">N658DRAFT_464648</name>
</gene>
<evidence type="ECO:0000256" key="1">
    <source>
        <dbReference type="SAM" id="MobiDB-lite"/>
    </source>
</evidence>